<dbReference type="Pfam" id="PF00034">
    <property type="entry name" value="Cytochrom_C"/>
    <property type="match status" value="2"/>
</dbReference>
<dbReference type="SUPFAM" id="SSF46626">
    <property type="entry name" value="Cytochrome c"/>
    <property type="match status" value="2"/>
</dbReference>
<keyword evidence="1" id="KW-0813">Transport</keyword>
<evidence type="ECO:0000313" key="9">
    <source>
        <dbReference type="EMBL" id="CAJ0895621.1"/>
    </source>
</evidence>
<evidence type="ECO:0000256" key="1">
    <source>
        <dbReference type="ARBA" id="ARBA00022448"/>
    </source>
</evidence>
<evidence type="ECO:0000256" key="7">
    <source>
        <dbReference type="SAM" id="Phobius"/>
    </source>
</evidence>
<dbReference type="InterPro" id="IPR009056">
    <property type="entry name" value="Cyt_c-like_dom"/>
</dbReference>
<gene>
    <name evidence="9" type="ORF">R77564_03908</name>
</gene>
<dbReference type="Proteomes" id="UP001189792">
    <property type="component" value="Unassembled WGS sequence"/>
</dbReference>
<dbReference type="Gene3D" id="1.10.760.10">
    <property type="entry name" value="Cytochrome c-like domain"/>
    <property type="match status" value="2"/>
</dbReference>
<evidence type="ECO:0000256" key="6">
    <source>
        <dbReference type="PROSITE-ProRule" id="PRU00433"/>
    </source>
</evidence>
<dbReference type="PROSITE" id="PS51007">
    <property type="entry name" value="CYTC"/>
    <property type="match status" value="2"/>
</dbReference>
<evidence type="ECO:0000256" key="2">
    <source>
        <dbReference type="ARBA" id="ARBA00022617"/>
    </source>
</evidence>
<sequence length="229" mass="24778">MVCVEHKGADMKKLILISVTAITAALALIFFGPDLLDLYRLDRFIDASAKAYEADGGPWPHVNDTCFACHGVKGNSLHQGYPSLTAQPAVYLEIQLHNFASGARRSPNMGSLAMTMGDAQIKDLAEYFSKAAPVANHYFKPDPQLRGKGEQLVATGNCAACHGATLMGHDQFPRLAGQGYDYILAQFDAFASGSRSEPTGMMKRVAESTSPEDRKAIANYLASLEPKQH</sequence>
<keyword evidence="10" id="KW-1185">Reference proteome</keyword>
<keyword evidence="3 6" id="KW-0479">Metal-binding</keyword>
<evidence type="ECO:0000256" key="5">
    <source>
        <dbReference type="ARBA" id="ARBA00023004"/>
    </source>
</evidence>
<protein>
    <recommendedName>
        <fullName evidence="8">Cytochrome c domain-containing protein</fullName>
    </recommendedName>
</protein>
<dbReference type="PANTHER" id="PTHR33751:SF9">
    <property type="entry name" value="CYTOCHROME C4"/>
    <property type="match status" value="1"/>
</dbReference>
<organism evidence="9 10">
    <name type="scientific">Ralstonia flatus</name>
    <dbReference type="NCBI Taxonomy" id="3058601"/>
    <lineage>
        <taxon>Bacteria</taxon>
        <taxon>Pseudomonadati</taxon>
        <taxon>Pseudomonadota</taxon>
        <taxon>Betaproteobacteria</taxon>
        <taxon>Burkholderiales</taxon>
        <taxon>Burkholderiaceae</taxon>
        <taxon>Ralstonia</taxon>
    </lineage>
</organism>
<keyword evidence="7" id="KW-0812">Transmembrane</keyword>
<comment type="caution">
    <text evidence="9">The sequence shown here is derived from an EMBL/GenBank/DDBJ whole genome shotgun (WGS) entry which is preliminary data.</text>
</comment>
<accession>A0ABM9L0M8</accession>
<proteinExistence type="predicted"/>
<keyword evidence="5 6" id="KW-0408">Iron</keyword>
<feature type="domain" description="Cytochrome c" evidence="8">
    <location>
        <begin position="144"/>
        <end position="225"/>
    </location>
</feature>
<dbReference type="EMBL" id="CAUDLI010000009">
    <property type="protein sequence ID" value="CAJ0895621.1"/>
    <property type="molecule type" value="Genomic_DNA"/>
</dbReference>
<keyword evidence="7" id="KW-1133">Transmembrane helix</keyword>
<keyword evidence="7" id="KW-0472">Membrane</keyword>
<name>A0ABM9L0M8_9RALS</name>
<keyword evidence="2 6" id="KW-0349">Heme</keyword>
<feature type="transmembrane region" description="Helical" evidence="7">
    <location>
        <begin position="14"/>
        <end position="36"/>
    </location>
</feature>
<dbReference type="InterPro" id="IPR036909">
    <property type="entry name" value="Cyt_c-like_dom_sf"/>
</dbReference>
<evidence type="ECO:0000256" key="3">
    <source>
        <dbReference type="ARBA" id="ARBA00022723"/>
    </source>
</evidence>
<feature type="domain" description="Cytochrome c" evidence="8">
    <location>
        <begin position="27"/>
        <end position="132"/>
    </location>
</feature>
<reference evidence="9 10" key="1">
    <citation type="submission" date="2023-07" db="EMBL/GenBank/DDBJ databases">
        <authorList>
            <person name="Peeters C."/>
        </authorList>
    </citation>
    <scope>NUCLEOTIDE SEQUENCE [LARGE SCALE GENOMIC DNA]</scope>
    <source>
        <strain evidence="9 10">LMG 32965</strain>
    </source>
</reference>
<dbReference type="PANTHER" id="PTHR33751">
    <property type="entry name" value="CBB3-TYPE CYTOCHROME C OXIDASE SUBUNIT FIXP"/>
    <property type="match status" value="1"/>
</dbReference>
<evidence type="ECO:0000259" key="8">
    <source>
        <dbReference type="PROSITE" id="PS51007"/>
    </source>
</evidence>
<evidence type="ECO:0000313" key="10">
    <source>
        <dbReference type="Proteomes" id="UP001189792"/>
    </source>
</evidence>
<dbReference type="InterPro" id="IPR050597">
    <property type="entry name" value="Cytochrome_c_Oxidase_Subunit"/>
</dbReference>
<keyword evidence="4" id="KW-0249">Electron transport</keyword>
<evidence type="ECO:0000256" key="4">
    <source>
        <dbReference type="ARBA" id="ARBA00022982"/>
    </source>
</evidence>